<reference evidence="1" key="1">
    <citation type="journal article" date="2013" name="J. Plant Res.">
        <title>Effect of fungi and light on seed germination of three Opuntia species from semiarid lands of central Mexico.</title>
        <authorList>
            <person name="Delgado-Sanchez P."/>
            <person name="Jimenez-Bremont J.F."/>
            <person name="Guerrero-Gonzalez Mde L."/>
            <person name="Flores J."/>
        </authorList>
    </citation>
    <scope>NUCLEOTIDE SEQUENCE</scope>
    <source>
        <tissue evidence="1">Cladode</tissue>
    </source>
</reference>
<dbReference type="AlphaFoldDB" id="A0A7C9D6A3"/>
<reference evidence="1" key="2">
    <citation type="submission" date="2020-07" db="EMBL/GenBank/DDBJ databases">
        <authorList>
            <person name="Vera ALvarez R."/>
            <person name="Arias-Moreno D.M."/>
            <person name="Jimenez-Jacinto V."/>
            <person name="Jimenez-Bremont J.F."/>
            <person name="Swaminathan K."/>
            <person name="Moose S.P."/>
            <person name="Guerrero-Gonzalez M.L."/>
            <person name="Marino-Ramirez L."/>
            <person name="Landsman D."/>
            <person name="Rodriguez-Kessler M."/>
            <person name="Delgado-Sanchez P."/>
        </authorList>
    </citation>
    <scope>NUCLEOTIDE SEQUENCE</scope>
    <source>
        <tissue evidence="1">Cladode</tissue>
    </source>
</reference>
<organism evidence="1">
    <name type="scientific">Opuntia streptacantha</name>
    <name type="common">Prickly pear cactus</name>
    <name type="synonym">Opuntia cardona</name>
    <dbReference type="NCBI Taxonomy" id="393608"/>
    <lineage>
        <taxon>Eukaryota</taxon>
        <taxon>Viridiplantae</taxon>
        <taxon>Streptophyta</taxon>
        <taxon>Embryophyta</taxon>
        <taxon>Tracheophyta</taxon>
        <taxon>Spermatophyta</taxon>
        <taxon>Magnoliopsida</taxon>
        <taxon>eudicotyledons</taxon>
        <taxon>Gunneridae</taxon>
        <taxon>Pentapetalae</taxon>
        <taxon>Caryophyllales</taxon>
        <taxon>Cactineae</taxon>
        <taxon>Cactaceae</taxon>
        <taxon>Opuntioideae</taxon>
        <taxon>Opuntia</taxon>
    </lineage>
</organism>
<proteinExistence type="predicted"/>
<evidence type="ECO:0000313" key="1">
    <source>
        <dbReference type="EMBL" id="MBA4634686.1"/>
    </source>
</evidence>
<name>A0A7C9D6A3_OPUST</name>
<protein>
    <submittedName>
        <fullName evidence="1">Uncharacterized protein</fullName>
    </submittedName>
</protein>
<sequence length="121" mass="14154">MSGNPYAKKYFHWVCMTSQKDACLIGPIITNMRLRCAESSISKARPIQWMTIEENFLLLHITLYPKNSSFLIRFKPENQKKEKLSLPDICFISSWRSHVQNKIKSNKRGMYRSINDMAVPI</sequence>
<dbReference type="EMBL" id="GISG01092087">
    <property type="protein sequence ID" value="MBA4634686.1"/>
    <property type="molecule type" value="Transcribed_RNA"/>
</dbReference>
<accession>A0A7C9D6A3</accession>